<dbReference type="Pfam" id="PF00496">
    <property type="entry name" value="SBP_bac_5"/>
    <property type="match status" value="1"/>
</dbReference>
<organism evidence="3 4">
    <name type="scientific">Nocardiopsis lambiniae</name>
    <dbReference type="NCBI Taxonomy" id="3075539"/>
    <lineage>
        <taxon>Bacteria</taxon>
        <taxon>Bacillati</taxon>
        <taxon>Actinomycetota</taxon>
        <taxon>Actinomycetes</taxon>
        <taxon>Streptosporangiales</taxon>
        <taxon>Nocardiopsidaceae</taxon>
        <taxon>Nocardiopsis</taxon>
    </lineage>
</organism>
<dbReference type="Gene3D" id="3.40.190.10">
    <property type="entry name" value="Periplasmic binding protein-like II"/>
    <property type="match status" value="1"/>
</dbReference>
<evidence type="ECO:0000256" key="1">
    <source>
        <dbReference type="SAM" id="SignalP"/>
    </source>
</evidence>
<evidence type="ECO:0000313" key="3">
    <source>
        <dbReference type="EMBL" id="MDT0326894.1"/>
    </source>
</evidence>
<dbReference type="EMBL" id="JAVREP010000001">
    <property type="protein sequence ID" value="MDT0326894.1"/>
    <property type="molecule type" value="Genomic_DNA"/>
</dbReference>
<accession>A0ABU2M2L9</accession>
<feature type="signal peptide" evidence="1">
    <location>
        <begin position="1"/>
        <end position="22"/>
    </location>
</feature>
<dbReference type="SUPFAM" id="SSF53850">
    <property type="entry name" value="Periplasmic binding protein-like II"/>
    <property type="match status" value="1"/>
</dbReference>
<name>A0ABU2M2L9_9ACTN</name>
<gene>
    <name evidence="3" type="ORF">RM479_00520</name>
</gene>
<feature type="domain" description="Solute-binding protein family 5" evidence="2">
    <location>
        <begin position="99"/>
        <end position="478"/>
    </location>
</feature>
<dbReference type="InterPro" id="IPR000914">
    <property type="entry name" value="SBP_5_dom"/>
</dbReference>
<evidence type="ECO:0000313" key="4">
    <source>
        <dbReference type="Proteomes" id="UP001183390"/>
    </source>
</evidence>
<protein>
    <submittedName>
        <fullName evidence="3">ABC transporter family substrate-binding protein</fullName>
    </submittedName>
</protein>
<dbReference type="PANTHER" id="PTHR30290:SF65">
    <property type="entry name" value="MONOACYL PHOSPHATIDYLINOSITOL TETRAMANNOSIDE-BINDING PROTEIN LPQW-RELATED"/>
    <property type="match status" value="1"/>
</dbReference>
<comment type="caution">
    <text evidence="3">The sequence shown here is derived from an EMBL/GenBank/DDBJ whole genome shotgun (WGS) entry which is preliminary data.</text>
</comment>
<dbReference type="PANTHER" id="PTHR30290">
    <property type="entry name" value="PERIPLASMIC BINDING COMPONENT OF ABC TRANSPORTER"/>
    <property type="match status" value="1"/>
</dbReference>
<keyword evidence="1" id="KW-0732">Signal</keyword>
<dbReference type="Proteomes" id="UP001183390">
    <property type="component" value="Unassembled WGS sequence"/>
</dbReference>
<sequence>MQIRKKMLGAAAVGVSAVLALGACSPPQDEGNGGGGENSVTWIVNQPGGAWNHNSNEGGSVYVIQMLHGVLPVPGFWSPEGQWEWNTDLIVNTPELIEGDQISWEYQINPDANWSDGEPISAEDFIWQWKMTSGDDEICAEGCNSRGSTLGSLIESVEGSDDGKTVTVTLKEDAQFPGWFTFGADGFYPAHVAVAEGIDLDTPEGMLESSHFFNDAPLTISGAEYIFDGTPELDGRTVKVANEEYWGDTPDIGEIILEVNTEEGSWVPALTNGEVQGAAPASWSDDVITQLEGLENIEFGVDSGGSWEHLDVNMNNEALQDEALRHAIFNAIDVQNIADRTYGEKFPDITPRTNHVFSTSSEFHQDTITEHGHGAGDADAALELLEEAGYELNGDTLELDGEAVPALRLRYTAGHVAREIISELIQADLSEIGITAEIETTDDLGGTLAEADYDLMLFGWSTTPDFYGSPHQYWHSESGSNFGGLDVEEVDTLVDRTMNSSSPEESAEYANEAAALVAEQAYVLPIVDTPAFYFYDTAYIDGVTDNNAQSRRALWNQHEWTAVN</sequence>
<dbReference type="Gene3D" id="3.10.105.10">
    <property type="entry name" value="Dipeptide-binding Protein, Domain 3"/>
    <property type="match status" value="1"/>
</dbReference>
<keyword evidence="4" id="KW-1185">Reference proteome</keyword>
<feature type="chain" id="PRO_5045726894" evidence="1">
    <location>
        <begin position="23"/>
        <end position="564"/>
    </location>
</feature>
<reference evidence="4" key="1">
    <citation type="submission" date="2023-07" db="EMBL/GenBank/DDBJ databases">
        <title>30 novel species of actinomycetes from the DSMZ collection.</title>
        <authorList>
            <person name="Nouioui I."/>
        </authorList>
    </citation>
    <scope>NUCLEOTIDE SEQUENCE [LARGE SCALE GENOMIC DNA]</scope>
    <source>
        <strain evidence="4">DSM 44743</strain>
    </source>
</reference>
<dbReference type="InterPro" id="IPR039424">
    <property type="entry name" value="SBP_5"/>
</dbReference>
<evidence type="ECO:0000259" key="2">
    <source>
        <dbReference type="Pfam" id="PF00496"/>
    </source>
</evidence>
<proteinExistence type="predicted"/>
<dbReference type="CDD" id="cd08501">
    <property type="entry name" value="PBP2_Lpqw"/>
    <property type="match status" value="1"/>
</dbReference>
<dbReference type="PROSITE" id="PS51257">
    <property type="entry name" value="PROKAR_LIPOPROTEIN"/>
    <property type="match status" value="1"/>
</dbReference>
<dbReference type="RefSeq" id="WP_311509669.1">
    <property type="nucleotide sequence ID" value="NZ_JAVREP010000001.1"/>
</dbReference>